<organism evidence="1 2">
    <name type="scientific">Porites evermanni</name>
    <dbReference type="NCBI Taxonomy" id="104178"/>
    <lineage>
        <taxon>Eukaryota</taxon>
        <taxon>Metazoa</taxon>
        <taxon>Cnidaria</taxon>
        <taxon>Anthozoa</taxon>
        <taxon>Hexacorallia</taxon>
        <taxon>Scleractinia</taxon>
        <taxon>Fungiina</taxon>
        <taxon>Poritidae</taxon>
        <taxon>Porites</taxon>
    </lineage>
</organism>
<evidence type="ECO:0000313" key="2">
    <source>
        <dbReference type="Proteomes" id="UP001159427"/>
    </source>
</evidence>
<accession>A0ABN8SLG9</accession>
<keyword evidence="2" id="KW-1185">Reference proteome</keyword>
<dbReference type="EMBL" id="CALNXI010002991">
    <property type="protein sequence ID" value="CAH3191735.1"/>
    <property type="molecule type" value="Genomic_DNA"/>
</dbReference>
<name>A0ABN8SLG9_9CNID</name>
<dbReference type="Proteomes" id="UP001159427">
    <property type="component" value="Unassembled WGS sequence"/>
</dbReference>
<reference evidence="1 2" key="1">
    <citation type="submission" date="2022-05" db="EMBL/GenBank/DDBJ databases">
        <authorList>
            <consortium name="Genoscope - CEA"/>
            <person name="William W."/>
        </authorList>
    </citation>
    <scope>NUCLEOTIDE SEQUENCE [LARGE SCALE GENOMIC DNA]</scope>
</reference>
<gene>
    <name evidence="1" type="ORF">PEVE_00022359</name>
</gene>
<sequence>MFLDANMSNEVEQKLKENFPNSMKRKIFKLSKMYGRGRGTQQSLTGTLRPMLMLIFSMTTFATVSSTFGDDQAEVRRNADIQVPEGCHWPSHYIECMMEEKKKRSPDYYDLVGIFYELACTQRPKPDGLLNLIRARLRRGNFRREAVNPCGERAGDALKTQIGGPFQNGGFATKRPTRAKTIPPTTQATLIVVVELRDNSSMLCKPYPFPTWIGLSGFTAVSSGKEY</sequence>
<comment type="caution">
    <text evidence="1">The sequence shown here is derived from an EMBL/GenBank/DDBJ whole genome shotgun (WGS) entry which is preliminary data.</text>
</comment>
<evidence type="ECO:0000313" key="1">
    <source>
        <dbReference type="EMBL" id="CAH3191735.1"/>
    </source>
</evidence>
<protein>
    <submittedName>
        <fullName evidence="1">Uncharacterized protein</fullName>
    </submittedName>
</protein>
<proteinExistence type="predicted"/>